<accession>A0A3D8RZ84</accession>
<proteinExistence type="predicted"/>
<name>A0A3D8RZ84_9EURO</name>
<keyword evidence="2" id="KW-1185">Reference proteome</keyword>
<dbReference type="Proteomes" id="UP000256690">
    <property type="component" value="Unassembled WGS sequence"/>
</dbReference>
<reference evidence="1 2" key="1">
    <citation type="journal article" date="2018" name="IMA Fungus">
        <title>IMA Genome-F 9: Draft genome sequence of Annulohypoxylon stygium, Aspergillus mulundensis, Berkeleyomyces basicola (syn. Thielaviopsis basicola), Ceratocystis smalleyi, two Cercospora beticola strains, Coleophoma cylindrospora, Fusarium fracticaudum, Phialophora cf. hyalina, and Morchella septimelata.</title>
        <authorList>
            <person name="Wingfield B.D."/>
            <person name="Bills G.F."/>
            <person name="Dong Y."/>
            <person name="Huang W."/>
            <person name="Nel W.J."/>
            <person name="Swalarsk-Parry B.S."/>
            <person name="Vaghefi N."/>
            <person name="Wilken P.M."/>
            <person name="An Z."/>
            <person name="de Beer Z.W."/>
            <person name="De Vos L."/>
            <person name="Chen L."/>
            <person name="Duong T.A."/>
            <person name="Gao Y."/>
            <person name="Hammerbacher A."/>
            <person name="Kikkert J.R."/>
            <person name="Li Y."/>
            <person name="Li H."/>
            <person name="Li K."/>
            <person name="Li Q."/>
            <person name="Liu X."/>
            <person name="Ma X."/>
            <person name="Naidoo K."/>
            <person name="Pethybridge S.J."/>
            <person name="Sun J."/>
            <person name="Steenkamp E.T."/>
            <person name="van der Nest M.A."/>
            <person name="van Wyk S."/>
            <person name="Wingfield M.J."/>
            <person name="Xiong C."/>
            <person name="Yue Q."/>
            <person name="Zhang X."/>
        </authorList>
    </citation>
    <scope>NUCLEOTIDE SEQUENCE [LARGE SCALE GENOMIC DNA]</scope>
    <source>
        <strain evidence="1 2">DSM 5745</strain>
    </source>
</reference>
<comment type="caution">
    <text evidence="1">The sequence shown here is derived from an EMBL/GenBank/DDBJ whole genome shotgun (WGS) entry which is preliminary data.</text>
</comment>
<dbReference type="STRING" id="1810919.A0A3D8RZ84"/>
<gene>
    <name evidence="1" type="ORF">DSM5745_06197</name>
</gene>
<sequence length="328" mass="38152">MEESEQENNKTTRPQLFTQSLLVLPVCHYPPKSDSILPNRFFRLPVELRLQIYRILLVRPCKFDLHHQFGCHVGIIGLFRPGPIAQLATSKTFRCAECNIHNWRSQDPDLTSDTPASSQWGRPKRNPYLCDICYPELQYRLGLEKCPSMKGLECLCARRQNLAILLTSRQIYQEAWPVFWTENTFAFESGRLLAEFMEAVGAQKRAAIRFVSLLAPKNNPLQDDELPECWLQLRECTGLRELELDASILESFEAVVELTTIKTREIRFMQKSKDWGFDSYGQAYRERKIIRSLAYRREYTDSLPDILELCMTRGSANDKDSLRRAFDE</sequence>
<protein>
    <submittedName>
        <fullName evidence="1">Uncharacterized protein</fullName>
    </submittedName>
</protein>
<dbReference type="OrthoDB" id="5420711at2759"/>
<evidence type="ECO:0000313" key="2">
    <source>
        <dbReference type="Proteomes" id="UP000256690"/>
    </source>
</evidence>
<dbReference type="AlphaFoldDB" id="A0A3D8RZ84"/>
<dbReference type="PANTHER" id="PTHR38790">
    <property type="entry name" value="2EXR DOMAIN-CONTAINING PROTEIN-RELATED"/>
    <property type="match status" value="1"/>
</dbReference>
<dbReference type="EMBL" id="PVWQ01000006">
    <property type="protein sequence ID" value="RDW79345.1"/>
    <property type="molecule type" value="Genomic_DNA"/>
</dbReference>
<evidence type="ECO:0000313" key="1">
    <source>
        <dbReference type="EMBL" id="RDW79345.1"/>
    </source>
</evidence>
<dbReference type="RefSeq" id="XP_026604045.1">
    <property type="nucleotide sequence ID" value="XM_026748213.1"/>
</dbReference>
<organism evidence="1 2">
    <name type="scientific">Aspergillus mulundensis</name>
    <dbReference type="NCBI Taxonomy" id="1810919"/>
    <lineage>
        <taxon>Eukaryota</taxon>
        <taxon>Fungi</taxon>
        <taxon>Dikarya</taxon>
        <taxon>Ascomycota</taxon>
        <taxon>Pezizomycotina</taxon>
        <taxon>Eurotiomycetes</taxon>
        <taxon>Eurotiomycetidae</taxon>
        <taxon>Eurotiales</taxon>
        <taxon>Aspergillaceae</taxon>
        <taxon>Aspergillus</taxon>
        <taxon>Aspergillus subgen. Nidulantes</taxon>
    </lineage>
</organism>
<dbReference type="GeneID" id="38116567"/>